<dbReference type="SUPFAM" id="SSF88946">
    <property type="entry name" value="Sigma2 domain of RNA polymerase sigma factors"/>
    <property type="match status" value="1"/>
</dbReference>
<dbReference type="InterPro" id="IPR000792">
    <property type="entry name" value="Tscrpt_reg_LuxR_C"/>
</dbReference>
<dbReference type="Pfam" id="PF08281">
    <property type="entry name" value="Sigma70_r4_2"/>
    <property type="match status" value="1"/>
</dbReference>
<evidence type="ECO:0000256" key="3">
    <source>
        <dbReference type="ARBA" id="ARBA00023082"/>
    </source>
</evidence>
<dbReference type="RefSeq" id="WP_203994341.1">
    <property type="nucleotide sequence ID" value="NZ_BOPG01000024.1"/>
</dbReference>
<dbReference type="InterPro" id="IPR013249">
    <property type="entry name" value="RNA_pol_sigma70_r4_t2"/>
</dbReference>
<keyword evidence="4" id="KW-0804">Transcription</keyword>
<dbReference type="InterPro" id="IPR013324">
    <property type="entry name" value="RNA_pol_sigma_r3/r4-like"/>
</dbReference>
<dbReference type="NCBIfam" id="TIGR02937">
    <property type="entry name" value="sigma70-ECF"/>
    <property type="match status" value="1"/>
</dbReference>
<dbReference type="EMBL" id="BOPG01000024">
    <property type="protein sequence ID" value="GIJ56284.1"/>
    <property type="molecule type" value="Genomic_DNA"/>
</dbReference>
<dbReference type="PANTHER" id="PTHR43133:SF25">
    <property type="entry name" value="RNA POLYMERASE SIGMA FACTOR RFAY-RELATED"/>
    <property type="match status" value="1"/>
</dbReference>
<dbReference type="InterPro" id="IPR039425">
    <property type="entry name" value="RNA_pol_sigma-70-like"/>
</dbReference>
<gene>
    <name evidence="6" type="ORF">Vau01_038000</name>
</gene>
<dbReference type="Pfam" id="PF04542">
    <property type="entry name" value="Sigma70_r2"/>
    <property type="match status" value="1"/>
</dbReference>
<keyword evidence="7" id="KW-1185">Reference proteome</keyword>
<comment type="caution">
    <text evidence="6">The sequence shown here is derived from an EMBL/GenBank/DDBJ whole genome shotgun (WGS) entry which is preliminary data.</text>
</comment>
<proteinExistence type="inferred from homology"/>
<keyword evidence="2" id="KW-0805">Transcription regulation</keyword>
<dbReference type="GO" id="GO:0003677">
    <property type="term" value="F:DNA binding"/>
    <property type="evidence" value="ECO:0007669"/>
    <property type="project" value="InterPro"/>
</dbReference>
<protein>
    <recommendedName>
        <fullName evidence="5">HTH luxR-type domain-containing protein</fullName>
    </recommendedName>
</protein>
<feature type="domain" description="HTH luxR-type" evidence="5">
    <location>
        <begin position="112"/>
        <end position="170"/>
    </location>
</feature>
<dbReference type="PANTHER" id="PTHR43133">
    <property type="entry name" value="RNA POLYMERASE ECF-TYPE SIGMA FACTO"/>
    <property type="match status" value="1"/>
</dbReference>
<evidence type="ECO:0000256" key="4">
    <source>
        <dbReference type="ARBA" id="ARBA00023163"/>
    </source>
</evidence>
<dbReference type="Gene3D" id="1.10.1740.10">
    <property type="match status" value="1"/>
</dbReference>
<evidence type="ECO:0000313" key="7">
    <source>
        <dbReference type="Proteomes" id="UP000612585"/>
    </source>
</evidence>
<dbReference type="Proteomes" id="UP000612585">
    <property type="component" value="Unassembled WGS sequence"/>
</dbReference>
<dbReference type="SMART" id="SM00421">
    <property type="entry name" value="HTH_LUXR"/>
    <property type="match status" value="1"/>
</dbReference>
<evidence type="ECO:0000256" key="1">
    <source>
        <dbReference type="ARBA" id="ARBA00010641"/>
    </source>
</evidence>
<dbReference type="AlphaFoldDB" id="A0A8J3Z2B2"/>
<reference evidence="6" key="1">
    <citation type="submission" date="2021-01" db="EMBL/GenBank/DDBJ databases">
        <title>Whole genome shotgun sequence of Virgisporangium aurantiacum NBRC 16421.</title>
        <authorList>
            <person name="Komaki H."/>
            <person name="Tamura T."/>
        </authorList>
    </citation>
    <scope>NUCLEOTIDE SEQUENCE</scope>
    <source>
        <strain evidence="6">NBRC 16421</strain>
    </source>
</reference>
<organism evidence="6 7">
    <name type="scientific">Virgisporangium aurantiacum</name>
    <dbReference type="NCBI Taxonomy" id="175570"/>
    <lineage>
        <taxon>Bacteria</taxon>
        <taxon>Bacillati</taxon>
        <taxon>Actinomycetota</taxon>
        <taxon>Actinomycetes</taxon>
        <taxon>Micromonosporales</taxon>
        <taxon>Micromonosporaceae</taxon>
        <taxon>Virgisporangium</taxon>
    </lineage>
</organism>
<accession>A0A8J3Z2B2</accession>
<name>A0A8J3Z2B2_9ACTN</name>
<dbReference type="InterPro" id="IPR036388">
    <property type="entry name" value="WH-like_DNA-bd_sf"/>
</dbReference>
<comment type="similarity">
    <text evidence="1">Belongs to the sigma-70 factor family. ECF subfamily.</text>
</comment>
<evidence type="ECO:0000256" key="2">
    <source>
        <dbReference type="ARBA" id="ARBA00023015"/>
    </source>
</evidence>
<dbReference type="InterPro" id="IPR013325">
    <property type="entry name" value="RNA_pol_sigma_r2"/>
</dbReference>
<dbReference type="InterPro" id="IPR007627">
    <property type="entry name" value="RNA_pol_sigma70_r2"/>
</dbReference>
<dbReference type="Gene3D" id="1.10.10.10">
    <property type="entry name" value="Winged helix-like DNA-binding domain superfamily/Winged helix DNA-binding domain"/>
    <property type="match status" value="1"/>
</dbReference>
<dbReference type="GO" id="GO:0006352">
    <property type="term" value="P:DNA-templated transcription initiation"/>
    <property type="evidence" value="ECO:0007669"/>
    <property type="project" value="InterPro"/>
</dbReference>
<dbReference type="InterPro" id="IPR014284">
    <property type="entry name" value="RNA_pol_sigma-70_dom"/>
</dbReference>
<evidence type="ECO:0000313" key="6">
    <source>
        <dbReference type="EMBL" id="GIJ56284.1"/>
    </source>
</evidence>
<sequence length="178" mass="19761">MDSERVRRFEAVYAATFTAILGYAARRCAVPEDAADVVAETFAAAWRRIDDLPPGDRARLWLYGTARNVLANHRRGSARRDDLSAALAAQLAGRYARSPEDELAAPAILRLLHELPPTDREVLTLVAWEGLDHGEIAEVLRCSRNTVRLRLHRARRRLAARLAAAGITTGLLTAEEKR</sequence>
<evidence type="ECO:0000259" key="5">
    <source>
        <dbReference type="SMART" id="SM00421"/>
    </source>
</evidence>
<dbReference type="GO" id="GO:0016987">
    <property type="term" value="F:sigma factor activity"/>
    <property type="evidence" value="ECO:0007669"/>
    <property type="project" value="UniProtKB-KW"/>
</dbReference>
<dbReference type="SUPFAM" id="SSF88659">
    <property type="entry name" value="Sigma3 and sigma4 domains of RNA polymerase sigma factors"/>
    <property type="match status" value="1"/>
</dbReference>
<keyword evidence="3" id="KW-0731">Sigma factor</keyword>